<evidence type="ECO:0000313" key="2">
    <source>
        <dbReference type="Proteomes" id="UP001056120"/>
    </source>
</evidence>
<keyword evidence="2" id="KW-1185">Reference proteome</keyword>
<name>A0ACB9JMM9_9ASTR</name>
<protein>
    <submittedName>
        <fullName evidence="1">Uncharacterized protein</fullName>
    </submittedName>
</protein>
<reference evidence="1 2" key="2">
    <citation type="journal article" date="2022" name="Mol. Ecol. Resour.">
        <title>The genomes of chicory, endive, great burdock and yacon provide insights into Asteraceae paleo-polyploidization history and plant inulin production.</title>
        <authorList>
            <person name="Fan W."/>
            <person name="Wang S."/>
            <person name="Wang H."/>
            <person name="Wang A."/>
            <person name="Jiang F."/>
            <person name="Liu H."/>
            <person name="Zhao H."/>
            <person name="Xu D."/>
            <person name="Zhang Y."/>
        </authorList>
    </citation>
    <scope>NUCLEOTIDE SEQUENCE [LARGE SCALE GENOMIC DNA]</scope>
    <source>
        <strain evidence="2">cv. Yunnan</strain>
        <tissue evidence="1">Leaves</tissue>
    </source>
</reference>
<dbReference type="EMBL" id="CM042020">
    <property type="protein sequence ID" value="KAI3821406.1"/>
    <property type="molecule type" value="Genomic_DNA"/>
</dbReference>
<evidence type="ECO:0000313" key="1">
    <source>
        <dbReference type="EMBL" id="KAI3821406.1"/>
    </source>
</evidence>
<accession>A0ACB9JMM9</accession>
<comment type="caution">
    <text evidence="1">The sequence shown here is derived from an EMBL/GenBank/DDBJ whole genome shotgun (WGS) entry which is preliminary data.</text>
</comment>
<sequence length="493" mass="55638">MDSNEASASGTVTESSTSSDLSIGKFLVGPQNLMIQNEMSENVSTSTQTQEDLVDNSVTNVDSKVQEIPSTNDEPLVNEVQLYPVNDQTEDVIQTSSSSIEDSNDQLPELNDTNMPESLEFEHIQNHQIHSAHPVENIIGSLEDGVKTRSQTGNINVCLYSCFLSQEEPKNVTVALQDPSWIEAMQEELLQFKKLNVWHLVDLLEGKYPIGTKWVFRNKKDDRGIVVQNKARLFVQGFYQEEGLDYDDVFAPVTRIEAIRIFLAYASYKNITVYQMDVKTAFLYGVVKEEVYVNQPPGFKEPAHPFQVYKLDKALYGLHQAPLYVDDIIFVSTNEALYKEFEQVMKLKFEVSLMEKMQFFLGLQVEQSESGIVIHQAKYVKDILTKFKMIDCKSASTPIAPYEPLTVDASGVEVNQKMYSNSDYGGCNLDRKSTLGGCQFLGERLVSWQCKKQTNVSTSTVEAECLELLFTSYLDSTSNARFWSKFPGNSDLL</sequence>
<dbReference type="Proteomes" id="UP001056120">
    <property type="component" value="Linkage Group LG03"/>
</dbReference>
<organism evidence="1 2">
    <name type="scientific">Smallanthus sonchifolius</name>
    <dbReference type="NCBI Taxonomy" id="185202"/>
    <lineage>
        <taxon>Eukaryota</taxon>
        <taxon>Viridiplantae</taxon>
        <taxon>Streptophyta</taxon>
        <taxon>Embryophyta</taxon>
        <taxon>Tracheophyta</taxon>
        <taxon>Spermatophyta</taxon>
        <taxon>Magnoliopsida</taxon>
        <taxon>eudicotyledons</taxon>
        <taxon>Gunneridae</taxon>
        <taxon>Pentapetalae</taxon>
        <taxon>asterids</taxon>
        <taxon>campanulids</taxon>
        <taxon>Asterales</taxon>
        <taxon>Asteraceae</taxon>
        <taxon>Asteroideae</taxon>
        <taxon>Heliantheae alliance</taxon>
        <taxon>Millerieae</taxon>
        <taxon>Smallanthus</taxon>
    </lineage>
</organism>
<proteinExistence type="predicted"/>
<gene>
    <name evidence="1" type="ORF">L1987_08973</name>
</gene>
<reference evidence="2" key="1">
    <citation type="journal article" date="2022" name="Mol. Ecol. Resour.">
        <title>The genomes of chicory, endive, great burdock and yacon provide insights into Asteraceae palaeo-polyploidization history and plant inulin production.</title>
        <authorList>
            <person name="Fan W."/>
            <person name="Wang S."/>
            <person name="Wang H."/>
            <person name="Wang A."/>
            <person name="Jiang F."/>
            <person name="Liu H."/>
            <person name="Zhao H."/>
            <person name="Xu D."/>
            <person name="Zhang Y."/>
        </authorList>
    </citation>
    <scope>NUCLEOTIDE SEQUENCE [LARGE SCALE GENOMIC DNA]</scope>
    <source>
        <strain evidence="2">cv. Yunnan</strain>
    </source>
</reference>